<dbReference type="Gene3D" id="3.40.50.1100">
    <property type="match status" value="2"/>
</dbReference>
<dbReference type="KEGG" id="cpis:HS961_22290"/>
<evidence type="ECO:0000256" key="2">
    <source>
        <dbReference type="ARBA" id="ARBA00022898"/>
    </source>
</evidence>
<dbReference type="InterPro" id="IPR000634">
    <property type="entry name" value="Ser/Thr_deHydtase_PyrdxlP-BS"/>
</dbReference>
<proteinExistence type="predicted"/>
<keyword evidence="3" id="KW-0456">Lyase</keyword>
<gene>
    <name evidence="5" type="ORF">HS961_22290</name>
</gene>
<dbReference type="Proteomes" id="UP000515240">
    <property type="component" value="Chromosome"/>
</dbReference>
<organism evidence="5 6">
    <name type="scientific">Comamonas piscis</name>
    <dbReference type="NCBI Taxonomy" id="1562974"/>
    <lineage>
        <taxon>Bacteria</taxon>
        <taxon>Pseudomonadati</taxon>
        <taxon>Pseudomonadota</taxon>
        <taxon>Betaproteobacteria</taxon>
        <taxon>Burkholderiales</taxon>
        <taxon>Comamonadaceae</taxon>
        <taxon>Comamonas</taxon>
    </lineage>
</organism>
<accession>A0A7G5EMW8</accession>
<dbReference type="SUPFAM" id="SSF53686">
    <property type="entry name" value="Tryptophan synthase beta subunit-like PLP-dependent enzymes"/>
    <property type="match status" value="1"/>
</dbReference>
<dbReference type="AlphaFoldDB" id="A0A7G5EMW8"/>
<evidence type="ECO:0000256" key="1">
    <source>
        <dbReference type="ARBA" id="ARBA00001933"/>
    </source>
</evidence>
<dbReference type="PANTHER" id="PTHR48078:SF7">
    <property type="entry name" value="BLL6502 PROTEIN"/>
    <property type="match status" value="1"/>
</dbReference>
<evidence type="ECO:0000256" key="3">
    <source>
        <dbReference type="ARBA" id="ARBA00023239"/>
    </source>
</evidence>
<feature type="domain" description="Tryptophan synthase beta chain-like PALP" evidence="4">
    <location>
        <begin position="25"/>
        <end position="308"/>
    </location>
</feature>
<dbReference type="PROSITE" id="PS00165">
    <property type="entry name" value="DEHYDRATASE_SER_THR"/>
    <property type="match status" value="1"/>
</dbReference>
<reference evidence="5 6" key="1">
    <citation type="journal article" date="2020" name="G3 (Bethesda)">
        <title>CeMbio - The Caenorhabditis elegans Microbiome Resource.</title>
        <authorList>
            <person name="Dirksen P."/>
            <person name="Assie A."/>
            <person name="Zimmermann J."/>
            <person name="Zhang F."/>
            <person name="Tietje A.M."/>
            <person name="Marsh S.A."/>
            <person name="Felix M.A."/>
            <person name="Shapira M."/>
            <person name="Kaleta C."/>
            <person name="Schulenburg H."/>
            <person name="Samuel B."/>
        </authorList>
    </citation>
    <scope>NUCLEOTIDE SEQUENCE [LARGE SCALE GENOMIC DNA]</scope>
    <source>
        <strain evidence="5 6">BIGb0172</strain>
    </source>
</reference>
<comment type="cofactor">
    <cofactor evidence="1">
        <name>pyridoxal 5'-phosphate</name>
        <dbReference type="ChEBI" id="CHEBI:597326"/>
    </cofactor>
</comment>
<dbReference type="InterPro" id="IPR050147">
    <property type="entry name" value="Ser/Thr_Dehydratase"/>
</dbReference>
<evidence type="ECO:0000313" key="6">
    <source>
        <dbReference type="Proteomes" id="UP000515240"/>
    </source>
</evidence>
<dbReference type="GO" id="GO:0004794">
    <property type="term" value="F:threonine deaminase activity"/>
    <property type="evidence" value="ECO:0007669"/>
    <property type="project" value="TreeGrafter"/>
</dbReference>
<dbReference type="PANTHER" id="PTHR48078">
    <property type="entry name" value="THREONINE DEHYDRATASE, MITOCHONDRIAL-RELATED"/>
    <property type="match status" value="1"/>
</dbReference>
<evidence type="ECO:0000313" key="5">
    <source>
        <dbReference type="EMBL" id="QMV75343.1"/>
    </source>
</evidence>
<protein>
    <submittedName>
        <fullName evidence="5">Threonine dehydratase</fullName>
    </submittedName>
</protein>
<evidence type="ECO:0000259" key="4">
    <source>
        <dbReference type="Pfam" id="PF00291"/>
    </source>
</evidence>
<keyword evidence="2" id="KW-0663">Pyridoxal phosphate</keyword>
<dbReference type="GO" id="GO:0003941">
    <property type="term" value="F:L-serine ammonia-lyase activity"/>
    <property type="evidence" value="ECO:0007669"/>
    <property type="project" value="TreeGrafter"/>
</dbReference>
<keyword evidence="6" id="KW-1185">Reference proteome</keyword>
<dbReference type="GO" id="GO:0030170">
    <property type="term" value="F:pyridoxal phosphate binding"/>
    <property type="evidence" value="ECO:0007669"/>
    <property type="project" value="InterPro"/>
</dbReference>
<dbReference type="EMBL" id="CP058554">
    <property type="protein sequence ID" value="QMV75343.1"/>
    <property type="molecule type" value="Genomic_DNA"/>
</dbReference>
<dbReference type="NCBIfam" id="NF004771">
    <property type="entry name" value="PRK06110.1"/>
    <property type="match status" value="1"/>
</dbReference>
<dbReference type="Pfam" id="PF00291">
    <property type="entry name" value="PALP"/>
    <property type="match status" value="1"/>
</dbReference>
<dbReference type="GO" id="GO:0009097">
    <property type="term" value="P:isoleucine biosynthetic process"/>
    <property type="evidence" value="ECO:0007669"/>
    <property type="project" value="TreeGrafter"/>
</dbReference>
<dbReference type="InterPro" id="IPR036052">
    <property type="entry name" value="TrpB-like_PALP_sf"/>
</dbReference>
<sequence>MQTPSLPSLAEIEDASRIVYRDFQATPQYRWQLLGERLGAECWLKHENHTPVGAFKIRGGLSYFAQMAARGTLPAQVISATRGNHGQSIAWAARSHGVRCTIVVPHGNSVEKNMAMRSLGAELIEHGDDFQAAREHAIALAEQTGAHMVPSYHPDLVSGVSTYWWEFLRAVPHLQTVYVPIGLGSGACSAIAAKLALQHPVRIVGVISTGATTYRDSIAAGEVVEAAVSTDIADGMAVRRADPLALPVLRQHLDRLVAISDDEVRTAMRCLFTDTHNVAEGAGAAALAAALQERELIAGQTIGLALTGGNVDAAVFSQVLAG</sequence>
<dbReference type="InterPro" id="IPR001926">
    <property type="entry name" value="TrpB-like_PALP"/>
</dbReference>
<name>A0A7G5EMW8_9BURK</name>
<dbReference type="RefSeq" id="WP_182325599.1">
    <property type="nucleotide sequence ID" value="NZ_CP058554.1"/>
</dbReference>
<dbReference type="GO" id="GO:0006567">
    <property type="term" value="P:L-threonine catabolic process"/>
    <property type="evidence" value="ECO:0007669"/>
    <property type="project" value="TreeGrafter"/>
</dbReference>
<dbReference type="GO" id="GO:0006565">
    <property type="term" value="P:L-serine catabolic process"/>
    <property type="evidence" value="ECO:0007669"/>
    <property type="project" value="TreeGrafter"/>
</dbReference>